<dbReference type="GO" id="GO:0008237">
    <property type="term" value="F:metallopeptidase activity"/>
    <property type="evidence" value="ECO:0007669"/>
    <property type="project" value="InterPro"/>
</dbReference>
<dbReference type="PANTHER" id="PTHR10540">
    <property type="entry name" value="EUKARYOTIC TRANSLATION INITIATION FACTOR 3 SUBUNIT F-RELATED"/>
    <property type="match status" value="1"/>
</dbReference>
<feature type="domain" description="JAB1/MPN/MOV34 metalloenzyme" evidence="2">
    <location>
        <begin position="133"/>
        <end position="209"/>
    </location>
</feature>
<evidence type="ECO:0000313" key="4">
    <source>
        <dbReference type="Proteomes" id="UP000008022"/>
    </source>
</evidence>
<dbReference type="Pfam" id="PF01398">
    <property type="entry name" value="JAB"/>
    <property type="match status" value="1"/>
</dbReference>
<evidence type="ECO:0000256" key="1">
    <source>
        <dbReference type="SAM" id="Phobius"/>
    </source>
</evidence>
<proteinExistence type="predicted"/>
<dbReference type="AlphaFoldDB" id="A0A0E0RK71"/>
<evidence type="ECO:0000259" key="2">
    <source>
        <dbReference type="Pfam" id="PF01398"/>
    </source>
</evidence>
<sequence>MYWSCISFGNIHNVLFEVSSQTKTSPKTQGYPKFPIAAAPDPAMPLRPPPPPQGFLTAYPSAAFPPVKRPHEDDLGAGDVLTFRFHSLAVLKLFDRIREYRLHDYRYQATRGWYSSGTAPEDALLPCAVARPPRMYGCVIGVQRGRTVEVVDTSDILLDTDPGTLDRDLLKKKLETYKKAFPGLAILGWYSIDTHVTNTDMETNQALMDASGTTFYLLFNPAMNLSLKDLPVTIYEKEAERISLDHTCPVVSDVSVPPLVGKGQHANIMQTSGFKLMLFEIPSGFAMFEVSQELIARPKDIWARFAYQDDITNVIVTLGSIQIHNKSVARDIIVGPGDELKEFILSFCTHNYLIVQDVELKDVIEKKLNIYCYCNPTVVGELTWGLNYVLHKLLPQEQSLTHEPYLPLSKAMSKQIKEYGFKISPREGIVPRDERYTRAEIMEFIDFIIAAPENRSRTLSFLRRIEAASIDDSPPPPSLPGGMGVSLLKRLRLDWITVCCLGCAVALYPFYRRV</sequence>
<reference evidence="4" key="1">
    <citation type="submission" date="2013-06" db="EMBL/GenBank/DDBJ databases">
        <authorList>
            <person name="Zhao Q."/>
        </authorList>
    </citation>
    <scope>NUCLEOTIDE SEQUENCE</scope>
    <source>
        <strain evidence="4">cv. W1943</strain>
    </source>
</reference>
<dbReference type="GO" id="GO:0008180">
    <property type="term" value="C:COP9 signalosome"/>
    <property type="evidence" value="ECO:0007669"/>
    <property type="project" value="TreeGrafter"/>
</dbReference>
<keyword evidence="1" id="KW-0472">Membrane</keyword>
<protein>
    <recommendedName>
        <fullName evidence="2">JAB1/MPN/MOV34 metalloenzyme domain-containing protein</fullName>
    </recommendedName>
</protein>
<feature type="transmembrane region" description="Helical" evidence="1">
    <location>
        <begin position="493"/>
        <end position="511"/>
    </location>
</feature>
<dbReference type="Gramene" id="ORUFI12G21470.3">
    <property type="protein sequence ID" value="ORUFI12G21470.3"/>
    <property type="gene ID" value="ORUFI12G21470"/>
</dbReference>
<keyword evidence="1" id="KW-0812">Transmembrane</keyword>
<dbReference type="Gene3D" id="3.40.140.10">
    <property type="entry name" value="Cytidine Deaminase, domain 2"/>
    <property type="match status" value="1"/>
</dbReference>
<keyword evidence="1" id="KW-1133">Transmembrane helix</keyword>
<dbReference type="HOGENOM" id="CLU_023962_0_0_1"/>
<dbReference type="InterPro" id="IPR000555">
    <property type="entry name" value="JAMM/MPN+_dom"/>
</dbReference>
<dbReference type="PANTHER" id="PTHR10540:SF29">
    <property type="entry name" value="COP9 SIGNALOSOME COMPLEX SUBUNIT 6"/>
    <property type="match status" value="1"/>
</dbReference>
<keyword evidence="4" id="KW-1185">Reference proteome</keyword>
<name>A0A0E0RK71_ORYRU</name>
<accession>A0A0E0RK71</accession>
<dbReference type="Proteomes" id="UP000008022">
    <property type="component" value="Unassembled WGS sequence"/>
</dbReference>
<evidence type="ECO:0000313" key="3">
    <source>
        <dbReference type="EnsemblPlants" id="ORUFI12G21470.3"/>
    </source>
</evidence>
<organism evidence="3 4">
    <name type="scientific">Oryza rufipogon</name>
    <name type="common">Brownbeard rice</name>
    <name type="synonym">Asian wild rice</name>
    <dbReference type="NCBI Taxonomy" id="4529"/>
    <lineage>
        <taxon>Eukaryota</taxon>
        <taxon>Viridiplantae</taxon>
        <taxon>Streptophyta</taxon>
        <taxon>Embryophyta</taxon>
        <taxon>Tracheophyta</taxon>
        <taxon>Spermatophyta</taxon>
        <taxon>Magnoliopsida</taxon>
        <taxon>Liliopsida</taxon>
        <taxon>Poales</taxon>
        <taxon>Poaceae</taxon>
        <taxon>BOP clade</taxon>
        <taxon>Oryzoideae</taxon>
        <taxon>Oryzeae</taxon>
        <taxon>Oryzinae</taxon>
        <taxon>Oryza</taxon>
    </lineage>
</organism>
<dbReference type="EnsemblPlants" id="ORUFI12G21470.3">
    <property type="protein sequence ID" value="ORUFI12G21470.3"/>
    <property type="gene ID" value="ORUFI12G21470"/>
</dbReference>
<reference evidence="3" key="2">
    <citation type="submission" date="2015-06" db="UniProtKB">
        <authorList>
            <consortium name="EnsemblPlants"/>
        </authorList>
    </citation>
    <scope>IDENTIFICATION</scope>
</reference>
<dbReference type="FunFam" id="3.40.140.10:FF:000120">
    <property type="entry name" value="Mov34/MPN/PAD-1 family protein, expressed"/>
    <property type="match status" value="1"/>
</dbReference>